<proteinExistence type="predicted"/>
<dbReference type="VEuPathDB" id="FungiDB:PHYBLDRAFT_118494"/>
<evidence type="ECO:0000313" key="1">
    <source>
        <dbReference type="EMBL" id="OAD67264.1"/>
    </source>
</evidence>
<dbReference type="GeneID" id="28989544"/>
<dbReference type="OrthoDB" id="2288804at2759"/>
<dbReference type="Proteomes" id="UP000077315">
    <property type="component" value="Unassembled WGS sequence"/>
</dbReference>
<sequence>HGEAGSTDIESLQIDKASIKEKIEAYSACDIYNFDETALFYTTLPRTTISRQKFSGWKENKKQLTVDPLCNANGTDK</sequence>
<dbReference type="EMBL" id="KV441024">
    <property type="protein sequence ID" value="OAD67264.1"/>
    <property type="molecule type" value="Genomic_DNA"/>
</dbReference>
<feature type="non-terminal residue" evidence="1">
    <location>
        <position position="1"/>
    </location>
</feature>
<reference evidence="2" key="1">
    <citation type="submission" date="2015-06" db="EMBL/GenBank/DDBJ databases">
        <title>Expansion of signal transduction pathways in fungi by whole-genome duplication.</title>
        <authorList>
            <consortium name="DOE Joint Genome Institute"/>
            <person name="Corrochano L.M."/>
            <person name="Kuo A."/>
            <person name="Marcet-Houben M."/>
            <person name="Polaino S."/>
            <person name="Salamov A."/>
            <person name="Villalobos J.M."/>
            <person name="Alvarez M.I."/>
            <person name="Avalos J."/>
            <person name="Benito E.P."/>
            <person name="Benoit I."/>
            <person name="Burger G."/>
            <person name="Camino L.P."/>
            <person name="Canovas D."/>
            <person name="Cerda-Olmedo E."/>
            <person name="Cheng J.-F."/>
            <person name="Dominguez A."/>
            <person name="Elias M."/>
            <person name="Eslava A.P."/>
            <person name="Glaser F."/>
            <person name="Grimwood J."/>
            <person name="Gutierrez G."/>
            <person name="Heitman J."/>
            <person name="Henrissat B."/>
            <person name="Iturriaga E.A."/>
            <person name="Lang B.F."/>
            <person name="Lavin J.L."/>
            <person name="Lee S."/>
            <person name="Li W."/>
            <person name="Lindquist E."/>
            <person name="Lopez-Garcia S."/>
            <person name="Luque E.M."/>
            <person name="Marcos A.T."/>
            <person name="Martin J."/>
            <person name="McCluskey K."/>
            <person name="Medina H.R."/>
            <person name="Miralles-Duran A."/>
            <person name="Miyazaki A."/>
            <person name="Munoz-Torres E."/>
            <person name="Oguiza J.A."/>
            <person name="Ohm R."/>
            <person name="Olmedo M."/>
            <person name="Orejas M."/>
            <person name="Ortiz-Castellanos L."/>
            <person name="Pisabarro A.G."/>
            <person name="Rodriguez-Romero J."/>
            <person name="Ruiz-Herrera J."/>
            <person name="Ruiz-Vazquez R."/>
            <person name="Sanz C."/>
            <person name="Schackwitz W."/>
            <person name="Schmutz J."/>
            <person name="Shahriari M."/>
            <person name="Shelest E."/>
            <person name="Silva-Franco F."/>
            <person name="Soanes D."/>
            <person name="Syed K."/>
            <person name="Tagua V.G."/>
            <person name="Talbot N.J."/>
            <person name="Thon M."/>
            <person name="De vries R.P."/>
            <person name="Wiebenga A."/>
            <person name="Yadav J.S."/>
            <person name="Braun E.L."/>
            <person name="Baker S."/>
            <person name="Garre V."/>
            <person name="Horwitz B."/>
            <person name="Torres-Martinez S."/>
            <person name="Idnurm A."/>
            <person name="Herrera-Estrella A."/>
            <person name="Gabaldon T."/>
            <person name="Grigoriev I.V."/>
        </authorList>
    </citation>
    <scope>NUCLEOTIDE SEQUENCE [LARGE SCALE GENOMIC DNA]</scope>
    <source>
        <strain evidence="2">NRRL 1555(-)</strain>
    </source>
</reference>
<name>A0A162NA58_PHYB8</name>
<dbReference type="RefSeq" id="XP_018285304.1">
    <property type="nucleotide sequence ID" value="XM_018428638.1"/>
</dbReference>
<accession>A0A162NA58</accession>
<keyword evidence="2" id="KW-1185">Reference proteome</keyword>
<evidence type="ECO:0000313" key="2">
    <source>
        <dbReference type="Proteomes" id="UP000077315"/>
    </source>
</evidence>
<dbReference type="AlphaFoldDB" id="A0A162NA58"/>
<dbReference type="InParanoid" id="A0A162NA58"/>
<evidence type="ECO:0008006" key="3">
    <source>
        <dbReference type="Google" id="ProtNLM"/>
    </source>
</evidence>
<gene>
    <name evidence="1" type="ORF">PHYBLDRAFT_118494</name>
</gene>
<protein>
    <recommendedName>
        <fullName evidence="3">DDE-1 domain-containing protein</fullName>
    </recommendedName>
</protein>
<organism evidence="1 2">
    <name type="scientific">Phycomyces blakesleeanus (strain ATCC 8743b / DSM 1359 / FGSC 10004 / NBRC 33097 / NRRL 1555)</name>
    <dbReference type="NCBI Taxonomy" id="763407"/>
    <lineage>
        <taxon>Eukaryota</taxon>
        <taxon>Fungi</taxon>
        <taxon>Fungi incertae sedis</taxon>
        <taxon>Mucoromycota</taxon>
        <taxon>Mucoromycotina</taxon>
        <taxon>Mucoromycetes</taxon>
        <taxon>Mucorales</taxon>
        <taxon>Phycomycetaceae</taxon>
        <taxon>Phycomyces</taxon>
    </lineage>
</organism>